<dbReference type="Pfam" id="PF13356">
    <property type="entry name" value="Arm-DNA-bind_3"/>
    <property type="match status" value="1"/>
</dbReference>
<dbReference type="EMBL" id="CAKXZT010000166">
    <property type="protein sequence ID" value="CAH2408378.1"/>
    <property type="molecule type" value="Genomic_DNA"/>
</dbReference>
<proteinExistence type="inferred from homology"/>
<gene>
    <name evidence="7" type="ORF">MES5069_680083</name>
</gene>
<evidence type="ECO:0000313" key="8">
    <source>
        <dbReference type="Proteomes" id="UP001153050"/>
    </source>
</evidence>
<keyword evidence="3" id="KW-0238">DNA-binding</keyword>
<dbReference type="PANTHER" id="PTHR30629">
    <property type="entry name" value="PROPHAGE INTEGRASE"/>
    <property type="match status" value="1"/>
</dbReference>
<dbReference type="SUPFAM" id="SSF56349">
    <property type="entry name" value="DNA breaking-rejoining enzymes"/>
    <property type="match status" value="1"/>
</dbReference>
<dbReference type="PANTHER" id="PTHR30629:SF2">
    <property type="entry name" value="PROPHAGE INTEGRASE INTS-RELATED"/>
    <property type="match status" value="1"/>
</dbReference>
<evidence type="ECO:0000256" key="3">
    <source>
        <dbReference type="ARBA" id="ARBA00023125"/>
    </source>
</evidence>
<evidence type="ECO:0000259" key="6">
    <source>
        <dbReference type="PROSITE" id="PS51898"/>
    </source>
</evidence>
<dbReference type="InterPro" id="IPR050808">
    <property type="entry name" value="Phage_Integrase"/>
</dbReference>
<evidence type="ECO:0000256" key="4">
    <source>
        <dbReference type="ARBA" id="ARBA00023172"/>
    </source>
</evidence>
<protein>
    <recommendedName>
        <fullName evidence="6">Tyr recombinase domain-containing protein</fullName>
    </recommendedName>
</protein>
<dbReference type="PROSITE" id="PS51898">
    <property type="entry name" value="TYR_RECOMBINASE"/>
    <property type="match status" value="1"/>
</dbReference>
<organism evidence="7 8">
    <name type="scientific">Mesorhizobium escarrei</name>
    <dbReference type="NCBI Taxonomy" id="666018"/>
    <lineage>
        <taxon>Bacteria</taxon>
        <taxon>Pseudomonadati</taxon>
        <taxon>Pseudomonadota</taxon>
        <taxon>Alphaproteobacteria</taxon>
        <taxon>Hyphomicrobiales</taxon>
        <taxon>Phyllobacteriaceae</taxon>
        <taxon>Mesorhizobium</taxon>
    </lineage>
</organism>
<comment type="similarity">
    <text evidence="1">Belongs to the 'phage' integrase family.</text>
</comment>
<comment type="caution">
    <text evidence="7">The sequence shown here is derived from an EMBL/GenBank/DDBJ whole genome shotgun (WGS) entry which is preliminary data.</text>
</comment>
<sequence>MPKLTKRLVDGLESAGEKTGTLFWDSELKGFAVRVLPSGRKTFVVKFRARSGRQRWLKLGAYGPLTVERARALAKMELAKVVEGQDPASDRDGRREAVTVSQLCDLYMEAANAGLVLGRKGTPKKASTLSTDQSRIDARIKPLLGQLKAREVKRADIEQFKAGVVTGKTARDKKLGFRSRSIVKGGKGAITRTLGLLGAIFAWGVDNGHVSTNPVRGVRRFADTQKKALLTGEQYRLLAESLHVLERKRDRNDQPLHNLIGIAGIRFITVSGVRRGECEKLGWNEVDANGNCVALEETKTGFSLRPLGRAAFAVVDGLDAISDFVFAAEPEGAGSKGLPGLWRTVQNTARQLAATAAEEQGEAPPETGPLDGLTLHSLRHSFAGIAEELGASLPTIAALLGHRLGGVTGGYILKRVDVLLVDAADRIADHIAMLMRGELPTSHIVQFQPRGRMSSGTARPGTATQEIIEREAA</sequence>
<dbReference type="InterPro" id="IPR013762">
    <property type="entry name" value="Integrase-like_cat_sf"/>
</dbReference>
<dbReference type="RefSeq" id="WP_254021640.1">
    <property type="nucleotide sequence ID" value="NZ_CAKXZT010000166.1"/>
</dbReference>
<feature type="domain" description="Tyr recombinase" evidence="6">
    <location>
        <begin position="225"/>
        <end position="425"/>
    </location>
</feature>
<accession>A0ABM9EGA1</accession>
<keyword evidence="4" id="KW-0233">DNA recombination</keyword>
<dbReference type="Gene3D" id="3.30.160.390">
    <property type="entry name" value="Integrase, DNA-binding domain"/>
    <property type="match status" value="1"/>
</dbReference>
<name>A0ABM9EGA1_9HYPH</name>
<dbReference type="InterPro" id="IPR011010">
    <property type="entry name" value="DNA_brk_join_enz"/>
</dbReference>
<evidence type="ECO:0000256" key="1">
    <source>
        <dbReference type="ARBA" id="ARBA00008857"/>
    </source>
</evidence>
<dbReference type="InterPro" id="IPR025166">
    <property type="entry name" value="Integrase_DNA_bind_dom"/>
</dbReference>
<dbReference type="InterPro" id="IPR010998">
    <property type="entry name" value="Integrase_recombinase_N"/>
</dbReference>
<dbReference type="InterPro" id="IPR038488">
    <property type="entry name" value="Integrase_DNA-bd_sf"/>
</dbReference>
<keyword evidence="8" id="KW-1185">Reference proteome</keyword>
<keyword evidence="2" id="KW-0229">DNA integration</keyword>
<dbReference type="Gene3D" id="1.10.443.10">
    <property type="entry name" value="Intergrase catalytic core"/>
    <property type="match status" value="1"/>
</dbReference>
<dbReference type="Gene3D" id="1.10.150.130">
    <property type="match status" value="1"/>
</dbReference>
<evidence type="ECO:0000313" key="7">
    <source>
        <dbReference type="EMBL" id="CAH2408378.1"/>
    </source>
</evidence>
<reference evidence="7 8" key="1">
    <citation type="submission" date="2022-03" db="EMBL/GenBank/DDBJ databases">
        <authorList>
            <person name="Brunel B."/>
        </authorList>
    </citation>
    <scope>NUCLEOTIDE SEQUENCE [LARGE SCALE GENOMIC DNA]</scope>
    <source>
        <strain evidence="7">STM5069sample</strain>
    </source>
</reference>
<feature type="region of interest" description="Disordered" evidence="5">
    <location>
        <begin position="449"/>
        <end position="473"/>
    </location>
</feature>
<dbReference type="Proteomes" id="UP001153050">
    <property type="component" value="Unassembled WGS sequence"/>
</dbReference>
<dbReference type="InterPro" id="IPR002104">
    <property type="entry name" value="Integrase_catalytic"/>
</dbReference>
<dbReference type="Pfam" id="PF00589">
    <property type="entry name" value="Phage_integrase"/>
    <property type="match status" value="1"/>
</dbReference>
<feature type="compositionally biased region" description="Polar residues" evidence="5">
    <location>
        <begin position="454"/>
        <end position="465"/>
    </location>
</feature>
<evidence type="ECO:0000256" key="2">
    <source>
        <dbReference type="ARBA" id="ARBA00022908"/>
    </source>
</evidence>
<evidence type="ECO:0000256" key="5">
    <source>
        <dbReference type="SAM" id="MobiDB-lite"/>
    </source>
</evidence>